<dbReference type="Proteomes" id="UP001239994">
    <property type="component" value="Unassembled WGS sequence"/>
</dbReference>
<dbReference type="EMBL" id="JAROKS010000016">
    <property type="protein sequence ID" value="KAK1795401.1"/>
    <property type="molecule type" value="Genomic_DNA"/>
</dbReference>
<organism evidence="2 3">
    <name type="scientific">Electrophorus voltai</name>
    <dbReference type="NCBI Taxonomy" id="2609070"/>
    <lineage>
        <taxon>Eukaryota</taxon>
        <taxon>Metazoa</taxon>
        <taxon>Chordata</taxon>
        <taxon>Craniata</taxon>
        <taxon>Vertebrata</taxon>
        <taxon>Euteleostomi</taxon>
        <taxon>Actinopterygii</taxon>
        <taxon>Neopterygii</taxon>
        <taxon>Teleostei</taxon>
        <taxon>Ostariophysi</taxon>
        <taxon>Gymnotiformes</taxon>
        <taxon>Gymnotoidei</taxon>
        <taxon>Gymnotidae</taxon>
        <taxon>Electrophorus</taxon>
    </lineage>
</organism>
<dbReference type="AlphaFoldDB" id="A0AAD8ZCG1"/>
<name>A0AAD8ZCG1_9TELE</name>
<protein>
    <submittedName>
        <fullName evidence="2">Uncharacterized protein</fullName>
    </submittedName>
</protein>
<feature type="region of interest" description="Disordered" evidence="1">
    <location>
        <begin position="78"/>
        <end position="109"/>
    </location>
</feature>
<evidence type="ECO:0000256" key="1">
    <source>
        <dbReference type="SAM" id="MobiDB-lite"/>
    </source>
</evidence>
<gene>
    <name evidence="2" type="ORF">P4O66_010582</name>
</gene>
<feature type="region of interest" description="Disordered" evidence="1">
    <location>
        <begin position="144"/>
        <end position="288"/>
    </location>
</feature>
<evidence type="ECO:0000313" key="3">
    <source>
        <dbReference type="Proteomes" id="UP001239994"/>
    </source>
</evidence>
<evidence type="ECO:0000313" key="2">
    <source>
        <dbReference type="EMBL" id="KAK1795401.1"/>
    </source>
</evidence>
<sequence>MVCEQWKKAWPVVERLFSARSGTRSRSRDSAQIHGQVWLPVFFSFCLHLILCPNSANRFDRRKRKWRRTKGRHVAPVAHEESCRALQPRPPPSRTATPPTTLWPPRPTRHPYLLPQAEALPADHAYRAVRQAEALPADHAYRAVRQGPGPARGPRLPRRPPGRGPARGPRLPRRPPGRGPARGPRLPRRPPGRGPARGPRLPRRPPGRGPARGPRLPRRPPGRGPARGPRLPRRPARPGPPARGPRLPRRPPGRGPARGPRLPRRPPGRGPARGPRLPRRPPRPGALPADHAYRAVRQAEALPADHAYRAVRQAEALPADHAYRAVRQAEALPADHAYRAVRQAELASSTFPRRRALKSEPAAAAECAGPPGCAPCGPPLAEQFERQRPVRRDGYHTLQYKRGPALEHRARRQPRTHPPPRALHAEALHQVPLAGGARPAQPERGRGRRRHAR</sequence>
<accession>A0AAD8ZCG1</accession>
<keyword evidence="3" id="KW-1185">Reference proteome</keyword>
<proteinExistence type="predicted"/>
<reference evidence="2" key="1">
    <citation type="submission" date="2023-03" db="EMBL/GenBank/DDBJ databases">
        <title>Electrophorus voltai genome.</title>
        <authorList>
            <person name="Bian C."/>
        </authorList>
    </citation>
    <scope>NUCLEOTIDE SEQUENCE</scope>
    <source>
        <strain evidence="2">CB-2022</strain>
        <tissue evidence="2">Muscle</tissue>
    </source>
</reference>
<feature type="region of interest" description="Disordered" evidence="1">
    <location>
        <begin position="386"/>
        <end position="453"/>
    </location>
</feature>
<comment type="caution">
    <text evidence="2">The sequence shown here is derived from an EMBL/GenBank/DDBJ whole genome shotgun (WGS) entry which is preliminary data.</text>
</comment>
<feature type="compositionally biased region" description="Basic and acidic residues" evidence="1">
    <location>
        <begin position="386"/>
        <end position="395"/>
    </location>
</feature>